<evidence type="ECO:0008006" key="3">
    <source>
        <dbReference type="Google" id="ProtNLM"/>
    </source>
</evidence>
<accession>A0A7T0KHD0</accession>
<keyword evidence="2" id="KW-1185">Reference proteome</keyword>
<proteinExistence type="predicted"/>
<organism evidence="1 2">
    <name type="scientific">Corynebacterium lizhenjunii</name>
    <dbReference type="NCBI Taxonomy" id="2709394"/>
    <lineage>
        <taxon>Bacteria</taxon>
        <taxon>Bacillati</taxon>
        <taxon>Actinomycetota</taxon>
        <taxon>Actinomycetes</taxon>
        <taxon>Mycobacteriales</taxon>
        <taxon>Corynebacteriaceae</taxon>
        <taxon>Corynebacterium</taxon>
    </lineage>
</organism>
<name>A0A7T0KHD0_9CORY</name>
<dbReference type="RefSeq" id="WP_165008566.1">
    <property type="nucleotide sequence ID" value="NZ_CP064954.1"/>
</dbReference>
<evidence type="ECO:0000313" key="2">
    <source>
        <dbReference type="Proteomes" id="UP000594681"/>
    </source>
</evidence>
<gene>
    <name evidence="1" type="ORF">G7Y31_03135</name>
</gene>
<sequence length="259" mass="27812">MAQPDEIVLHAFRAAPTGATPAQHVGYAWDHGWLIGGVVYSPAASYASWSAKVREKLHVVGARVARPVVATNGRHTVAGWKATTFVPGSLSRRVDETAQLALRVEEGLAQLAGVDILSGRDDVFAAAERAAWEETGECYSPLDPDNPLVVGHADLLACTIYDGVNPPTIVDMVPTAAARPRGYSAALVVVDGLINELVDPGICDRFGYLTDFDQLLLRAVAYRRHVNDLHPAAKANVRSDIARVEDMLVSRVAGTLEQQ</sequence>
<protein>
    <recommendedName>
        <fullName evidence="3">TIGR02569 family protein</fullName>
    </recommendedName>
</protein>
<dbReference type="EMBL" id="CP064954">
    <property type="protein sequence ID" value="QPK79713.1"/>
    <property type="molecule type" value="Genomic_DNA"/>
</dbReference>
<reference evidence="1 2" key="1">
    <citation type="submission" date="2020-11" db="EMBL/GenBank/DDBJ databases">
        <title>Corynebacterium sp. ZJ-599.</title>
        <authorList>
            <person name="Zhou J."/>
        </authorList>
    </citation>
    <scope>NUCLEOTIDE SEQUENCE [LARGE SCALE GENOMIC DNA]</scope>
    <source>
        <strain evidence="1 2">ZJ-599</strain>
    </source>
</reference>
<dbReference type="KEGG" id="cliz:G7Y31_03135"/>
<dbReference type="Proteomes" id="UP000594681">
    <property type="component" value="Chromosome"/>
</dbReference>
<dbReference type="AlphaFoldDB" id="A0A7T0KHD0"/>
<evidence type="ECO:0000313" key="1">
    <source>
        <dbReference type="EMBL" id="QPK79713.1"/>
    </source>
</evidence>